<proteinExistence type="predicted"/>
<sequence length="263" mass="29883">MPSIATQLETLRKQFEDSYDPRMPFQLIDRLVVAKIGDLFHLAYYGTPVEGNYVALLETIARPEIAPYIGALSFAGPDEGANGTRNWDLTPLVSTDAVFSQLKSFTLPLRQPGEHYQTIVAEIYDEEGVIAKLLNKAPQINHLAVPSSPNEEFFEREHHCLERLQVDAGYDPQNFIANLAASTCFPKLACLEWGEYNVTEMDNYPEACTPLKHYHQLFRAPAMDPVTSFVWRNPVCSREEIKQLAEMRPELSILVVRFSEEYI</sequence>
<accession>A0A2S8F4C8</accession>
<gene>
    <name evidence="1" type="ORF">C5Y98_27595</name>
</gene>
<dbReference type="AlphaFoldDB" id="A0A2S8F4C8"/>
<dbReference type="EMBL" id="PUIB01000028">
    <property type="protein sequence ID" value="PQO27025.1"/>
    <property type="molecule type" value="Genomic_DNA"/>
</dbReference>
<evidence type="ECO:0000313" key="2">
    <source>
        <dbReference type="Proteomes" id="UP000239388"/>
    </source>
</evidence>
<dbReference type="Proteomes" id="UP000239388">
    <property type="component" value="Unassembled WGS sequence"/>
</dbReference>
<comment type="caution">
    <text evidence="1">The sequence shown here is derived from an EMBL/GenBank/DDBJ whole genome shotgun (WGS) entry which is preliminary data.</text>
</comment>
<evidence type="ECO:0000313" key="1">
    <source>
        <dbReference type="EMBL" id="PQO27025.1"/>
    </source>
</evidence>
<dbReference type="RefSeq" id="WP_105359510.1">
    <property type="nucleotide sequence ID" value="NZ_PUIB01000028.1"/>
</dbReference>
<reference evidence="1 2" key="1">
    <citation type="submission" date="2018-02" db="EMBL/GenBank/DDBJ databases">
        <title>Comparative genomes isolates from brazilian mangrove.</title>
        <authorList>
            <person name="Araujo J.E."/>
            <person name="Taketani R.G."/>
            <person name="Silva M.C.P."/>
            <person name="Loureco M.V."/>
            <person name="Andreote F.D."/>
        </authorList>
    </citation>
    <scope>NUCLEOTIDE SEQUENCE [LARGE SCALE GENOMIC DNA]</scope>
    <source>
        <strain evidence="1 2">NAP PRIS-MGV</strain>
    </source>
</reference>
<organism evidence="1 2">
    <name type="scientific">Blastopirellula marina</name>
    <dbReference type="NCBI Taxonomy" id="124"/>
    <lineage>
        <taxon>Bacteria</taxon>
        <taxon>Pseudomonadati</taxon>
        <taxon>Planctomycetota</taxon>
        <taxon>Planctomycetia</taxon>
        <taxon>Pirellulales</taxon>
        <taxon>Pirellulaceae</taxon>
        <taxon>Blastopirellula</taxon>
    </lineage>
</organism>
<protein>
    <submittedName>
        <fullName evidence="1">Uncharacterized protein</fullName>
    </submittedName>
</protein>
<name>A0A2S8F4C8_9BACT</name>
<dbReference type="OrthoDB" id="1422304at2"/>